<comment type="caution">
    <text evidence="2">The sequence shown here is derived from an EMBL/GenBank/DDBJ whole genome shotgun (WGS) entry which is preliminary data.</text>
</comment>
<sequence>MLMKYFLLSMFMINSVLSCSSTKIISAQNQEFSRANFKPNAVYTEILENKDLTFYFFHDKEKHLYVATIKNTSRDSLDYLGRIEVPLTKYGRYTLKGDVIKIQRDIEKSVNYTSGRYTSSIMFLFIPMRFNKSRGAVTVVDKEIITEGLVEKDQIKIYKTYFGSKNYNFKKKNFIDPENLNSNLILNLKYGTTVVKAEPYDRYIITVIYK</sequence>
<dbReference type="PROSITE" id="PS51257">
    <property type="entry name" value="PROKAR_LIPOPROTEIN"/>
    <property type="match status" value="1"/>
</dbReference>
<feature type="chain" id="PRO_5030004972" description="Lipoprotein" evidence="1">
    <location>
        <begin position="19"/>
        <end position="210"/>
    </location>
</feature>
<evidence type="ECO:0008006" key="4">
    <source>
        <dbReference type="Google" id="ProtNLM"/>
    </source>
</evidence>
<keyword evidence="1" id="KW-0732">Signal</keyword>
<accession>A0A0C1FJR6</accession>
<keyword evidence="3" id="KW-1185">Reference proteome</keyword>
<dbReference type="AlphaFoldDB" id="A0A0C1FJR6"/>
<protein>
    <recommendedName>
        <fullName evidence="4">Lipoprotein</fullName>
    </recommendedName>
</protein>
<name>A0A0C1FJR6_9FLAO</name>
<gene>
    <name evidence="2" type="ORF">OA86_12450</name>
</gene>
<organism evidence="2 3">
    <name type="scientific">Kaistella jeonii</name>
    <dbReference type="NCBI Taxonomy" id="266749"/>
    <lineage>
        <taxon>Bacteria</taxon>
        <taxon>Pseudomonadati</taxon>
        <taxon>Bacteroidota</taxon>
        <taxon>Flavobacteriia</taxon>
        <taxon>Flavobacteriales</taxon>
        <taxon>Weeksellaceae</taxon>
        <taxon>Chryseobacterium group</taxon>
        <taxon>Kaistella</taxon>
    </lineage>
</organism>
<reference evidence="2 3" key="1">
    <citation type="submission" date="2014-10" db="EMBL/GenBank/DDBJ databases">
        <title>Kaistella jeonii genome.</title>
        <authorList>
            <person name="Clayton J.T."/>
            <person name="Newman J.D."/>
        </authorList>
    </citation>
    <scope>NUCLEOTIDE SEQUENCE [LARGE SCALE GENOMIC DNA]</scope>
    <source>
        <strain evidence="2 3">DSM 17048</strain>
    </source>
</reference>
<evidence type="ECO:0000313" key="2">
    <source>
        <dbReference type="EMBL" id="KIA88154.1"/>
    </source>
</evidence>
<feature type="signal peptide" evidence="1">
    <location>
        <begin position="1"/>
        <end position="18"/>
    </location>
</feature>
<evidence type="ECO:0000256" key="1">
    <source>
        <dbReference type="SAM" id="SignalP"/>
    </source>
</evidence>
<dbReference type="STRING" id="266749.SAMN05421876_11257"/>
<dbReference type="EMBL" id="JSYL01000010">
    <property type="protein sequence ID" value="KIA88154.1"/>
    <property type="molecule type" value="Genomic_DNA"/>
</dbReference>
<evidence type="ECO:0000313" key="3">
    <source>
        <dbReference type="Proteomes" id="UP000031473"/>
    </source>
</evidence>
<proteinExistence type="predicted"/>
<dbReference type="Proteomes" id="UP000031473">
    <property type="component" value="Unassembled WGS sequence"/>
</dbReference>